<keyword evidence="1" id="KW-0732">Signal</keyword>
<comment type="caution">
    <text evidence="2">The sequence shown here is derived from an EMBL/GenBank/DDBJ whole genome shotgun (WGS) entry which is preliminary data.</text>
</comment>
<dbReference type="Proteomes" id="UP001222325">
    <property type="component" value="Unassembled WGS sequence"/>
</dbReference>
<evidence type="ECO:0000313" key="3">
    <source>
        <dbReference type="Proteomes" id="UP001222325"/>
    </source>
</evidence>
<name>A0AAD6UFN0_9AGAR</name>
<feature type="chain" id="PRO_5042245809" description="F-box domain-containing protein" evidence="1">
    <location>
        <begin position="33"/>
        <end position="486"/>
    </location>
</feature>
<evidence type="ECO:0008006" key="4">
    <source>
        <dbReference type="Google" id="ProtNLM"/>
    </source>
</evidence>
<gene>
    <name evidence="2" type="ORF">B0H15DRAFT_995557</name>
</gene>
<dbReference type="EMBL" id="JARJCN010000005">
    <property type="protein sequence ID" value="KAJ7100899.1"/>
    <property type="molecule type" value="Genomic_DNA"/>
</dbReference>
<sequence>MFTTASQIHQRPSATLWVLVVVSDLLLPPPQTMPPKIQSTYQRKKGRALRAPPDLAERPKVQHQAMQLHTRQAKLQKQEEDVPALWQDVDRVKGPRFPLEIFSLIILSARNMKALKTFALVCHAWMSVTRSVLFREITYQDSARFAGFVYTLTSELCTVFPYVQTIGIYGSGASGGRLPMAIGWFLELIPKCVALRSMVLVSLGSSDLDKIEKYLPDNIRHNIQYLELDWNGAISEFKAFVSIFPALETLVSESRYPRPLGASLIRRSPPSSVRRLSFESTCHNCISPIVLNWFVDLHSGTIDAIDSYDIPFRNPTEFKRFLHRFGQNLDNIQLQIPDEACVGLFLDSGYCAAMPQLRSIQLDFLGYTSFLDHKSLPVKIERLPEIVASLPRSIEEITLSMDLDTIAQYESTAPEYKPGSVNWDQLDQSLSGPRYPCLRTLTIRMLRILTPRVAQEMKERWPKLLPTFARKGVLETHTSDKYYWED</sequence>
<evidence type="ECO:0000313" key="2">
    <source>
        <dbReference type="EMBL" id="KAJ7100899.1"/>
    </source>
</evidence>
<keyword evidence="3" id="KW-1185">Reference proteome</keyword>
<dbReference type="AlphaFoldDB" id="A0AAD6UFN0"/>
<organism evidence="2 3">
    <name type="scientific">Mycena belliarum</name>
    <dbReference type="NCBI Taxonomy" id="1033014"/>
    <lineage>
        <taxon>Eukaryota</taxon>
        <taxon>Fungi</taxon>
        <taxon>Dikarya</taxon>
        <taxon>Basidiomycota</taxon>
        <taxon>Agaricomycotina</taxon>
        <taxon>Agaricomycetes</taxon>
        <taxon>Agaricomycetidae</taxon>
        <taxon>Agaricales</taxon>
        <taxon>Marasmiineae</taxon>
        <taxon>Mycenaceae</taxon>
        <taxon>Mycena</taxon>
    </lineage>
</organism>
<protein>
    <recommendedName>
        <fullName evidence="4">F-box domain-containing protein</fullName>
    </recommendedName>
</protein>
<reference evidence="2" key="1">
    <citation type="submission" date="2023-03" db="EMBL/GenBank/DDBJ databases">
        <title>Massive genome expansion in bonnet fungi (Mycena s.s.) driven by repeated elements and novel gene families across ecological guilds.</title>
        <authorList>
            <consortium name="Lawrence Berkeley National Laboratory"/>
            <person name="Harder C.B."/>
            <person name="Miyauchi S."/>
            <person name="Viragh M."/>
            <person name="Kuo A."/>
            <person name="Thoen E."/>
            <person name="Andreopoulos B."/>
            <person name="Lu D."/>
            <person name="Skrede I."/>
            <person name="Drula E."/>
            <person name="Henrissat B."/>
            <person name="Morin E."/>
            <person name="Kohler A."/>
            <person name="Barry K."/>
            <person name="LaButti K."/>
            <person name="Morin E."/>
            <person name="Salamov A."/>
            <person name="Lipzen A."/>
            <person name="Mereny Z."/>
            <person name="Hegedus B."/>
            <person name="Baldrian P."/>
            <person name="Stursova M."/>
            <person name="Weitz H."/>
            <person name="Taylor A."/>
            <person name="Grigoriev I.V."/>
            <person name="Nagy L.G."/>
            <person name="Martin F."/>
            <person name="Kauserud H."/>
        </authorList>
    </citation>
    <scope>NUCLEOTIDE SEQUENCE</scope>
    <source>
        <strain evidence="2">CBHHK173m</strain>
    </source>
</reference>
<proteinExistence type="predicted"/>
<evidence type="ECO:0000256" key="1">
    <source>
        <dbReference type="SAM" id="SignalP"/>
    </source>
</evidence>
<accession>A0AAD6UFN0</accession>
<feature type="signal peptide" evidence="1">
    <location>
        <begin position="1"/>
        <end position="32"/>
    </location>
</feature>